<evidence type="ECO:0000313" key="9">
    <source>
        <dbReference type="Proteomes" id="UP001138997"/>
    </source>
</evidence>
<dbReference type="Pfam" id="PF00420">
    <property type="entry name" value="Oxidored_q2"/>
    <property type="match status" value="1"/>
</dbReference>
<dbReference type="RefSeq" id="WP_231443968.1">
    <property type="nucleotide sequence ID" value="NZ_JAJOMB010000010.1"/>
</dbReference>
<keyword evidence="7" id="KW-0520">NAD</keyword>
<dbReference type="EMBL" id="JAJOMB010000010">
    <property type="protein sequence ID" value="MCD5313099.1"/>
    <property type="molecule type" value="Genomic_DNA"/>
</dbReference>
<keyword evidence="6 7" id="KW-0472">Membrane</keyword>
<name>A0A9X1NGE0_9ACTN</name>
<keyword evidence="7" id="KW-1003">Cell membrane</keyword>
<keyword evidence="7" id="KW-1278">Translocase</keyword>
<dbReference type="GO" id="GO:0030964">
    <property type="term" value="C:NADH dehydrogenase complex"/>
    <property type="evidence" value="ECO:0007669"/>
    <property type="project" value="TreeGrafter"/>
</dbReference>
<dbReference type="GO" id="GO:0042773">
    <property type="term" value="P:ATP synthesis coupled electron transport"/>
    <property type="evidence" value="ECO:0007669"/>
    <property type="project" value="InterPro"/>
</dbReference>
<proteinExistence type="inferred from homology"/>
<evidence type="ECO:0000313" key="8">
    <source>
        <dbReference type="EMBL" id="MCD5313099.1"/>
    </source>
</evidence>
<comment type="catalytic activity">
    <reaction evidence="7">
        <text>a quinone + NADH + 5 H(+)(in) = a quinol + NAD(+) + 4 H(+)(out)</text>
        <dbReference type="Rhea" id="RHEA:57888"/>
        <dbReference type="ChEBI" id="CHEBI:15378"/>
        <dbReference type="ChEBI" id="CHEBI:24646"/>
        <dbReference type="ChEBI" id="CHEBI:57540"/>
        <dbReference type="ChEBI" id="CHEBI:57945"/>
        <dbReference type="ChEBI" id="CHEBI:132124"/>
    </reaction>
</comment>
<keyword evidence="4 7" id="KW-0812">Transmembrane</keyword>
<protein>
    <recommendedName>
        <fullName evidence="7">NADH-quinone oxidoreductase subunit K</fullName>
        <ecNumber evidence="7">7.1.1.-</ecNumber>
    </recommendedName>
    <alternativeName>
        <fullName evidence="7">NADH dehydrogenase I subunit K</fullName>
    </alternativeName>
    <alternativeName>
        <fullName evidence="7">NDH-1 subunit K</fullName>
    </alternativeName>
</protein>
<evidence type="ECO:0000256" key="5">
    <source>
        <dbReference type="ARBA" id="ARBA00022989"/>
    </source>
</evidence>
<dbReference type="NCBIfam" id="NF004320">
    <property type="entry name" value="PRK05715.1-2"/>
    <property type="match status" value="1"/>
</dbReference>
<dbReference type="EC" id="7.1.1.-" evidence="7"/>
<organism evidence="8 9">
    <name type="scientific">Kineosporia babensis</name>
    <dbReference type="NCBI Taxonomy" id="499548"/>
    <lineage>
        <taxon>Bacteria</taxon>
        <taxon>Bacillati</taxon>
        <taxon>Actinomycetota</taxon>
        <taxon>Actinomycetes</taxon>
        <taxon>Kineosporiales</taxon>
        <taxon>Kineosporiaceae</taxon>
        <taxon>Kineosporia</taxon>
    </lineage>
</organism>
<keyword evidence="8" id="KW-0560">Oxidoreductase</keyword>
<dbReference type="HAMAP" id="MF_01456">
    <property type="entry name" value="NDH1_NuoK"/>
    <property type="match status" value="1"/>
</dbReference>
<comment type="similarity">
    <text evidence="2 7">Belongs to the complex I subunit 4L family.</text>
</comment>
<evidence type="ECO:0000256" key="1">
    <source>
        <dbReference type="ARBA" id="ARBA00004141"/>
    </source>
</evidence>
<evidence type="ECO:0000256" key="6">
    <source>
        <dbReference type="ARBA" id="ARBA00023136"/>
    </source>
</evidence>
<feature type="transmembrane region" description="Helical" evidence="7">
    <location>
        <begin position="37"/>
        <end position="58"/>
    </location>
</feature>
<feature type="transmembrane region" description="Helical" evidence="7">
    <location>
        <begin position="78"/>
        <end position="100"/>
    </location>
</feature>
<dbReference type="Proteomes" id="UP001138997">
    <property type="component" value="Unassembled WGS sequence"/>
</dbReference>
<keyword evidence="7" id="KW-0874">Quinone</keyword>
<keyword evidence="9" id="KW-1185">Reference proteome</keyword>
<dbReference type="PANTHER" id="PTHR11434">
    <property type="entry name" value="NADH-UBIQUINONE OXIDOREDUCTASE SUBUNIT ND4L"/>
    <property type="match status" value="1"/>
</dbReference>
<dbReference type="AlphaFoldDB" id="A0A9X1NGE0"/>
<evidence type="ECO:0000256" key="2">
    <source>
        <dbReference type="ARBA" id="ARBA00010519"/>
    </source>
</evidence>
<evidence type="ECO:0000256" key="3">
    <source>
        <dbReference type="ARBA" id="ARBA00022448"/>
    </source>
</evidence>
<comment type="caution">
    <text evidence="8">The sequence shown here is derived from an EMBL/GenBank/DDBJ whole genome shotgun (WGS) entry which is preliminary data.</text>
</comment>
<dbReference type="GO" id="GO:0050136">
    <property type="term" value="F:NADH dehydrogenase (quinone) (non-electrogenic) activity"/>
    <property type="evidence" value="ECO:0007669"/>
    <property type="project" value="UniProtKB-UniRule"/>
</dbReference>
<evidence type="ECO:0000256" key="7">
    <source>
        <dbReference type="HAMAP-Rule" id="MF_01456"/>
    </source>
</evidence>
<dbReference type="GO" id="GO:0048038">
    <property type="term" value="F:quinone binding"/>
    <property type="evidence" value="ECO:0007669"/>
    <property type="project" value="UniProtKB-KW"/>
</dbReference>
<keyword evidence="5 7" id="KW-1133">Transmembrane helix</keyword>
<dbReference type="InterPro" id="IPR001133">
    <property type="entry name" value="NADH_UbQ_OxRdtase_chain4L/K"/>
</dbReference>
<comment type="subunit">
    <text evidence="7">NDH-1 is composed of 14 different subunits. Subunits NuoA, H, J, K, L, M, N constitute the membrane sector of the complex.</text>
</comment>
<reference evidence="8" key="1">
    <citation type="submission" date="2021-11" db="EMBL/GenBank/DDBJ databases">
        <title>Streptomyces corallinus and Kineosporia corallina sp. nov., two new coral-derived marine actinobacteria.</title>
        <authorList>
            <person name="Buangrab K."/>
            <person name="Sutthacheep M."/>
            <person name="Yeemin T."/>
            <person name="Harunari E."/>
            <person name="Igarashi Y."/>
            <person name="Sripreechasak P."/>
            <person name="Kanchanasin P."/>
            <person name="Tanasupawat S."/>
            <person name="Phongsopitanun W."/>
        </authorList>
    </citation>
    <scope>NUCLEOTIDE SEQUENCE</scope>
    <source>
        <strain evidence="8">JCM 31032</strain>
    </source>
</reference>
<dbReference type="InterPro" id="IPR039428">
    <property type="entry name" value="NUOK/Mnh_C1-like"/>
</dbReference>
<keyword evidence="3 7" id="KW-0813">Transport</keyword>
<dbReference type="GO" id="GO:0005886">
    <property type="term" value="C:plasma membrane"/>
    <property type="evidence" value="ECO:0007669"/>
    <property type="project" value="UniProtKB-SubCell"/>
</dbReference>
<dbReference type="PANTHER" id="PTHR11434:SF16">
    <property type="entry name" value="NADH-UBIQUINONE OXIDOREDUCTASE CHAIN 4L"/>
    <property type="match status" value="1"/>
</dbReference>
<sequence>MIHLLGPLVLASVLAGLGVYGILARRNAVLVLIGAELLLNAANLLLVAASTLPAGGLAALGQATGQVQDPLIPGQSMAIFVITIAAAEIGVALAIVLLLFRARGTVELTAVQELGEASATYTETPQTAKANGQ</sequence>
<comment type="subcellular location">
    <subcellularLocation>
        <location evidence="7">Cell membrane</location>
        <topology evidence="7">Multi-pass membrane protein</topology>
    </subcellularLocation>
    <subcellularLocation>
        <location evidence="1">Membrane</location>
        <topology evidence="1">Multi-pass membrane protein</topology>
    </subcellularLocation>
</comment>
<feature type="transmembrane region" description="Helical" evidence="7">
    <location>
        <begin position="6"/>
        <end position="25"/>
    </location>
</feature>
<dbReference type="Gene3D" id="1.10.287.3510">
    <property type="match status" value="1"/>
</dbReference>
<evidence type="ECO:0000256" key="4">
    <source>
        <dbReference type="ARBA" id="ARBA00022692"/>
    </source>
</evidence>
<gene>
    <name evidence="7 8" type="primary">nuoK</name>
    <name evidence="8" type="ORF">LR394_19515</name>
</gene>
<accession>A0A9X1NGE0</accession>
<comment type="function">
    <text evidence="7">NDH-1 shuttles electrons from NADH, via FMN and iron-sulfur (Fe-S) centers, to quinones in the respiratory chain. The immediate electron acceptor for the enzyme in this species is believed to be a menaquinone. Couples the redox reaction to proton translocation (for every two electrons transferred, four hydrogen ions are translocated across the cytoplasmic membrane), and thus conserves the redox energy in a proton gradient.</text>
</comment>